<evidence type="ECO:0008006" key="5">
    <source>
        <dbReference type="Google" id="ProtNLM"/>
    </source>
</evidence>
<dbReference type="InterPro" id="IPR027860">
    <property type="entry name" value="DUF4429"/>
</dbReference>
<evidence type="ECO:0000259" key="1">
    <source>
        <dbReference type="Pfam" id="PF09851"/>
    </source>
</evidence>
<sequence length="153" mass="17281">MNKTFEFKGSGKSTITIDGTFIRIKRKGFVNFMNHGLDGEKTIDINNLTGIQVKKAGFTSGYIQFIFMGSQESKRGVFAATQDENTVMYIKKEQKMVDEIKEYVETFLLNKNNSQVAATTSGADEILKYKELLDQGIITEEEFQAKKKQLLGI</sequence>
<dbReference type="Pfam" id="PF14472">
    <property type="entry name" value="DUF4429"/>
    <property type="match status" value="1"/>
</dbReference>
<evidence type="ECO:0000313" key="3">
    <source>
        <dbReference type="EMBL" id="PGQ11959.1"/>
    </source>
</evidence>
<feature type="domain" description="SHOCT" evidence="1">
    <location>
        <begin position="124"/>
        <end position="151"/>
    </location>
</feature>
<evidence type="ECO:0000259" key="2">
    <source>
        <dbReference type="Pfam" id="PF14472"/>
    </source>
</evidence>
<accession>A0A2C0EZB4</accession>
<dbReference type="Proteomes" id="UP000221438">
    <property type="component" value="Unassembled WGS sequence"/>
</dbReference>
<protein>
    <recommendedName>
        <fullName evidence="5">DUF4429 domain-containing protein</fullName>
    </recommendedName>
</protein>
<reference evidence="3 4" key="1">
    <citation type="submission" date="2017-09" db="EMBL/GenBank/DDBJ databases">
        <title>Large-scale bioinformatics analysis of Bacillus genomes uncovers conserved roles of natural products in bacterial physiology.</title>
        <authorList>
            <consortium name="Agbiome Team Llc"/>
            <person name="Bleich R.M."/>
            <person name="Grubbs K.J."/>
            <person name="Santa Maria K.C."/>
            <person name="Allen S.E."/>
            <person name="Farag S."/>
            <person name="Shank E.A."/>
            <person name="Bowers A."/>
        </authorList>
    </citation>
    <scope>NUCLEOTIDE SEQUENCE [LARGE SCALE GENOMIC DNA]</scope>
    <source>
        <strain evidence="3 4">AFS046104</strain>
    </source>
</reference>
<proteinExistence type="predicted"/>
<dbReference type="AlphaFoldDB" id="A0A2C0EZB4"/>
<dbReference type="RefSeq" id="WP_098774632.1">
    <property type="nucleotide sequence ID" value="NZ_NUJQ01000002.1"/>
</dbReference>
<dbReference type="InterPro" id="IPR018649">
    <property type="entry name" value="SHOCT"/>
</dbReference>
<evidence type="ECO:0000313" key="4">
    <source>
        <dbReference type="Proteomes" id="UP000221438"/>
    </source>
</evidence>
<organism evidence="3 4">
    <name type="scientific">Bacillus cereus</name>
    <dbReference type="NCBI Taxonomy" id="1396"/>
    <lineage>
        <taxon>Bacteria</taxon>
        <taxon>Bacillati</taxon>
        <taxon>Bacillota</taxon>
        <taxon>Bacilli</taxon>
        <taxon>Bacillales</taxon>
        <taxon>Bacillaceae</taxon>
        <taxon>Bacillus</taxon>
        <taxon>Bacillus cereus group</taxon>
    </lineage>
</organism>
<dbReference type="EMBL" id="NUJQ01000002">
    <property type="protein sequence ID" value="PGQ11959.1"/>
    <property type="molecule type" value="Genomic_DNA"/>
</dbReference>
<comment type="caution">
    <text evidence="3">The sequence shown here is derived from an EMBL/GenBank/DDBJ whole genome shotgun (WGS) entry which is preliminary data.</text>
</comment>
<name>A0A2C0EZB4_BACCE</name>
<feature type="domain" description="DUF4429" evidence="2">
    <location>
        <begin position="16"/>
        <end position="102"/>
    </location>
</feature>
<dbReference type="Pfam" id="PF09851">
    <property type="entry name" value="SHOCT"/>
    <property type="match status" value="1"/>
</dbReference>
<gene>
    <name evidence="3" type="ORF">COA08_01285</name>
</gene>